<proteinExistence type="predicted"/>
<sequence>MCKPKNKGGLRASAMETPKAPFGVPTTDVATLRELPPIGCVRDFGYELFSETGSASAETGEATDQEVRAAVLRRRQSQFPFSSSPPHYRDRQSCRNPDSKKMITSISSNLEELSLDSCLNHTL</sequence>
<feature type="region of interest" description="Disordered" evidence="1">
    <location>
        <begin position="76"/>
        <end position="100"/>
    </location>
</feature>
<comment type="caution">
    <text evidence="2">The sequence shown here is derived from an EMBL/GenBank/DDBJ whole genome shotgun (WGS) entry which is preliminary data.</text>
</comment>
<dbReference type="EMBL" id="JACMSC010000003">
    <property type="protein sequence ID" value="KAG6530479.1"/>
    <property type="molecule type" value="Genomic_DNA"/>
</dbReference>
<evidence type="ECO:0000256" key="1">
    <source>
        <dbReference type="SAM" id="MobiDB-lite"/>
    </source>
</evidence>
<feature type="compositionally biased region" description="Low complexity" evidence="1">
    <location>
        <begin position="77"/>
        <end position="86"/>
    </location>
</feature>
<keyword evidence="3" id="KW-1185">Reference proteome</keyword>
<dbReference type="Proteomes" id="UP000734854">
    <property type="component" value="Unassembled WGS sequence"/>
</dbReference>
<organism evidence="2 3">
    <name type="scientific">Zingiber officinale</name>
    <name type="common">Ginger</name>
    <name type="synonym">Amomum zingiber</name>
    <dbReference type="NCBI Taxonomy" id="94328"/>
    <lineage>
        <taxon>Eukaryota</taxon>
        <taxon>Viridiplantae</taxon>
        <taxon>Streptophyta</taxon>
        <taxon>Embryophyta</taxon>
        <taxon>Tracheophyta</taxon>
        <taxon>Spermatophyta</taxon>
        <taxon>Magnoliopsida</taxon>
        <taxon>Liliopsida</taxon>
        <taxon>Zingiberales</taxon>
        <taxon>Zingiberaceae</taxon>
        <taxon>Zingiber</taxon>
    </lineage>
</organism>
<dbReference type="AlphaFoldDB" id="A0A8J5M3L4"/>
<protein>
    <submittedName>
        <fullName evidence="2">Uncharacterized protein</fullName>
    </submittedName>
</protein>
<evidence type="ECO:0000313" key="2">
    <source>
        <dbReference type="EMBL" id="KAG6530479.1"/>
    </source>
</evidence>
<feature type="compositionally biased region" description="Basic and acidic residues" evidence="1">
    <location>
        <begin position="87"/>
        <end position="100"/>
    </location>
</feature>
<accession>A0A8J5M3L4</accession>
<gene>
    <name evidence="2" type="ORF">ZIOFF_012718</name>
</gene>
<evidence type="ECO:0000313" key="3">
    <source>
        <dbReference type="Proteomes" id="UP000734854"/>
    </source>
</evidence>
<reference evidence="2 3" key="1">
    <citation type="submission" date="2020-08" db="EMBL/GenBank/DDBJ databases">
        <title>Plant Genome Project.</title>
        <authorList>
            <person name="Zhang R.-G."/>
        </authorList>
    </citation>
    <scope>NUCLEOTIDE SEQUENCE [LARGE SCALE GENOMIC DNA]</scope>
    <source>
        <tissue evidence="2">Rhizome</tissue>
    </source>
</reference>
<feature type="region of interest" description="Disordered" evidence="1">
    <location>
        <begin position="1"/>
        <end position="23"/>
    </location>
</feature>
<name>A0A8J5M3L4_ZINOF</name>